<reference evidence="1 2" key="1">
    <citation type="submission" date="2016-08" db="EMBL/GenBank/DDBJ databases">
        <title>Complete genome sequence of Mycobacterium shinshuense, a subspecies of M. ulcerans.</title>
        <authorList>
            <person name="Yoshida M."/>
            <person name="Ogura Y."/>
            <person name="Hayashi T."/>
            <person name="Hoshino Y."/>
        </authorList>
    </citation>
    <scope>NUCLEOTIDE SEQUENCE [LARGE SCALE GENOMIC DNA]</scope>
    <source>
        <strain evidence="2">ATCC 33728</strain>
    </source>
</reference>
<accession>A0A1B4Y9Y5</accession>
<organism evidence="1 2">
    <name type="scientific">Mycobacterium ulcerans subsp. shinshuense</name>
    <dbReference type="NCBI Taxonomy" id="1124626"/>
    <lineage>
        <taxon>Bacteria</taxon>
        <taxon>Bacillati</taxon>
        <taxon>Actinomycetota</taxon>
        <taxon>Actinomycetes</taxon>
        <taxon>Mycobacteriales</taxon>
        <taxon>Mycobacteriaceae</taxon>
        <taxon>Mycobacterium</taxon>
        <taxon>Mycobacterium ulcerans group</taxon>
    </lineage>
</organism>
<protein>
    <recommendedName>
        <fullName evidence="3">DUF2563 domain-containing protein</fullName>
    </recommendedName>
</protein>
<dbReference type="AlphaFoldDB" id="A0A1B4Y9Y5"/>
<evidence type="ECO:0000313" key="2">
    <source>
        <dbReference type="Proteomes" id="UP000218067"/>
    </source>
</evidence>
<gene>
    <name evidence="1" type="ORF">SHTP_5045</name>
</gene>
<dbReference type="Pfam" id="PF10817">
    <property type="entry name" value="DUF2563"/>
    <property type="match status" value="1"/>
</dbReference>
<dbReference type="EMBL" id="AP017624">
    <property type="protein sequence ID" value="BAV43876.1"/>
    <property type="molecule type" value="Genomic_DNA"/>
</dbReference>
<sequence>MFVDTGLLHLGGNESHRAGGHAEEGADRLALGPLMSGMFGDFAAADAFHNSVHSAHAQHVRNLQAHQEALTAVGSNAHLAAKGFTAMDGHNAQALQAVRWGAGT</sequence>
<dbReference type="InterPro" id="IPR022534">
    <property type="entry name" value="DUF2563"/>
</dbReference>
<dbReference type="RefSeq" id="WP_096372679.1">
    <property type="nucleotide sequence ID" value="NZ_AP017624.1"/>
</dbReference>
<dbReference type="Proteomes" id="UP000218067">
    <property type="component" value="Chromosome"/>
</dbReference>
<name>A0A1B4Y9Y5_MYCUL</name>
<dbReference type="GeneID" id="93439588"/>
<evidence type="ECO:0008006" key="3">
    <source>
        <dbReference type="Google" id="ProtNLM"/>
    </source>
</evidence>
<evidence type="ECO:0000313" key="1">
    <source>
        <dbReference type="EMBL" id="BAV43876.1"/>
    </source>
</evidence>
<proteinExistence type="predicted"/>